<dbReference type="eggNOG" id="KOG0940">
    <property type="taxonomic scope" value="Eukaryota"/>
</dbReference>
<dbReference type="InterPro" id="IPR050409">
    <property type="entry name" value="E3_ubiq-protein_ligase"/>
</dbReference>
<reference evidence="2" key="2">
    <citation type="submission" date="2015-06" db="UniProtKB">
        <authorList>
            <consortium name="EnsemblPlants"/>
        </authorList>
    </citation>
    <scope>IDENTIFICATION</scope>
    <source>
        <strain evidence="2">DM1-3 516 R44</strain>
    </source>
</reference>
<reference evidence="3" key="1">
    <citation type="journal article" date="2011" name="Nature">
        <title>Genome sequence and analysis of the tuber crop potato.</title>
        <authorList>
            <consortium name="The Potato Genome Sequencing Consortium"/>
        </authorList>
    </citation>
    <scope>NUCLEOTIDE SEQUENCE [LARGE SCALE GENOMIC DNA]</scope>
    <source>
        <strain evidence="3">cv. DM1-3 516 R44</strain>
    </source>
</reference>
<dbReference type="InParanoid" id="M1DR62"/>
<dbReference type="PANTHER" id="PTHR11254:SF430">
    <property type="entry name" value="E3 UBIQUITIN-PROTEIN LIGASE UPL5-LIKE"/>
    <property type="match status" value="1"/>
</dbReference>
<dbReference type="PANTHER" id="PTHR11254">
    <property type="entry name" value="HECT DOMAIN UBIQUITIN-PROTEIN LIGASE"/>
    <property type="match status" value="1"/>
</dbReference>
<dbReference type="AlphaFoldDB" id="M1DR62"/>
<name>M1DR62_SOLTU</name>
<organism evidence="2 3">
    <name type="scientific">Solanum tuberosum</name>
    <name type="common">Potato</name>
    <dbReference type="NCBI Taxonomy" id="4113"/>
    <lineage>
        <taxon>Eukaryota</taxon>
        <taxon>Viridiplantae</taxon>
        <taxon>Streptophyta</taxon>
        <taxon>Embryophyta</taxon>
        <taxon>Tracheophyta</taxon>
        <taxon>Spermatophyta</taxon>
        <taxon>Magnoliopsida</taxon>
        <taxon>eudicotyledons</taxon>
        <taxon>Gunneridae</taxon>
        <taxon>Pentapetalae</taxon>
        <taxon>asterids</taxon>
        <taxon>lamiids</taxon>
        <taxon>Solanales</taxon>
        <taxon>Solanaceae</taxon>
        <taxon>Solanoideae</taxon>
        <taxon>Solaneae</taxon>
        <taxon>Solanum</taxon>
    </lineage>
</organism>
<evidence type="ECO:0000256" key="1">
    <source>
        <dbReference type="ARBA" id="ARBA00022679"/>
    </source>
</evidence>
<keyword evidence="3" id="KW-1185">Reference proteome</keyword>
<evidence type="ECO:0000313" key="2">
    <source>
        <dbReference type="EnsemblPlants" id="PGSC0003DMT400093060"/>
    </source>
</evidence>
<dbReference type="SUPFAM" id="SSF56204">
    <property type="entry name" value="Hect, E3 ligase catalytic domain"/>
    <property type="match status" value="1"/>
</dbReference>
<accession>M1DR62</accession>
<evidence type="ECO:0000313" key="3">
    <source>
        <dbReference type="Proteomes" id="UP000011115"/>
    </source>
</evidence>
<keyword evidence="1" id="KW-0808">Transferase</keyword>
<dbReference type="GO" id="GO:0004842">
    <property type="term" value="F:ubiquitin-protein transferase activity"/>
    <property type="evidence" value="ECO:0007669"/>
    <property type="project" value="InterPro"/>
</dbReference>
<dbReference type="InterPro" id="IPR035983">
    <property type="entry name" value="Hect_E3_ubiquitin_ligase"/>
</dbReference>
<dbReference type="Gene3D" id="3.90.1750.10">
    <property type="entry name" value="Hect, E3 ligase catalytic domains"/>
    <property type="match status" value="1"/>
</dbReference>
<proteinExistence type="predicted"/>
<protein>
    <submittedName>
        <fullName evidence="2">E3 ubiquitin-protein ligase UPL5</fullName>
    </submittedName>
</protein>
<dbReference type="Proteomes" id="UP000011115">
    <property type="component" value="Unassembled WGS sequence"/>
</dbReference>
<dbReference type="HOGENOM" id="CLU_1177153_0_0_1"/>
<dbReference type="EnsemblPlants" id="PGSC0003DMT400093060">
    <property type="protein sequence ID" value="PGSC0003DMT400093060"/>
    <property type="gene ID" value="PGSC0003DMG400042631"/>
</dbReference>
<dbReference type="STRING" id="4113.M1DR62"/>
<dbReference type="PaxDb" id="4113-PGSC0003DMT400093060"/>
<dbReference type="Gramene" id="PGSC0003DMT400093060">
    <property type="protein sequence ID" value="PGSC0003DMT400093060"/>
    <property type="gene ID" value="PGSC0003DMG400042631"/>
</dbReference>
<sequence length="236" mass="26620">MRMLEEARDGNKEESFEMLFIRSELLEVSFEYIVDKDPALLRNDLLLQFKHEKAIGPVVLSEWFFLVCSGMFACDFEELGSINTVELSLTWFFLVCSGMFACDFEELGSINTVELFPNRKDIVVKRGDIVRPHDLTKTEQKKLNEPRRGPRAVTGTTTCHLHCGSQPAKCGGPRSPPQAVIPLTSCGLVLRSDPVAPSPGEEPWCPSRPVVLHTVRGWTYQELRPTRRAVVPSMVR</sequence>